<feature type="transmembrane region" description="Helical" evidence="12">
    <location>
        <begin position="319"/>
        <end position="343"/>
    </location>
</feature>
<sequence>MSVYYTLCFLSAAAMLIAFINSKIGKMQTTIAITAGALILSLFIIIAGQNDWFHLTKVAAVTMTTINFEAFLLKGVLGFLLFAGGLGIKLPNMKDQKWEITVLALGATLFSTFFIGGVLYGFCQIVGIQFELVYCLLFGALISPTDPIAVLAIVKKLDAPKRISTQIEGESLFNDGFGLVIFVTLYTMAFGTETPTFTSVSLLFIQEAIGGIVYGFALGLLFHYLISSTNDHSMELLLTIGIPTAGYAFADVIHVSGPLAMVVSGIMIGNWTRFIGFSKESEEHLDHFWELVDEFLNGVLFLLIGMSMLLFEFHHEDWILMAFAVPLVLTSRYLSVWLSYLGFRRYRSYNSWSVKILTWGGLRGGLALAMALSIPPGILVIPDKLIDVKEIILVMTYSVVVFSILVQGSTITPMIEKAKKEEA</sequence>
<dbReference type="GO" id="GO:0015385">
    <property type="term" value="F:sodium:proton antiporter activity"/>
    <property type="evidence" value="ECO:0007669"/>
    <property type="project" value="InterPro"/>
</dbReference>
<dbReference type="PANTHER" id="PTHR10110">
    <property type="entry name" value="SODIUM/HYDROGEN EXCHANGER"/>
    <property type="match status" value="1"/>
</dbReference>
<feature type="transmembrane region" description="Helical" evidence="12">
    <location>
        <begin position="295"/>
        <end position="313"/>
    </location>
</feature>
<evidence type="ECO:0000259" key="13">
    <source>
        <dbReference type="Pfam" id="PF00999"/>
    </source>
</evidence>
<evidence type="ECO:0000256" key="5">
    <source>
        <dbReference type="ARBA" id="ARBA00022475"/>
    </source>
</evidence>
<evidence type="ECO:0000256" key="3">
    <source>
        <dbReference type="ARBA" id="ARBA00022448"/>
    </source>
</evidence>
<dbReference type="Proteomes" id="UP000016895">
    <property type="component" value="Chromosome 1"/>
</dbReference>
<feature type="transmembrane region" description="Helical" evidence="12">
    <location>
        <begin position="128"/>
        <end position="151"/>
    </location>
</feature>
<evidence type="ECO:0000256" key="7">
    <source>
        <dbReference type="ARBA" id="ARBA00022989"/>
    </source>
</evidence>
<feature type="transmembrane region" description="Helical" evidence="12">
    <location>
        <begin position="256"/>
        <end position="274"/>
    </location>
</feature>
<feature type="transmembrane region" description="Helical" evidence="12">
    <location>
        <begin position="394"/>
        <end position="415"/>
    </location>
</feature>
<keyword evidence="11" id="KW-0739">Sodium transport</keyword>
<dbReference type="PANTHER" id="PTHR10110:SF195">
    <property type="entry name" value="NA(+)_H(+) ANTIPORTER NHAS2"/>
    <property type="match status" value="1"/>
</dbReference>
<evidence type="ECO:0000313" key="14">
    <source>
        <dbReference type="EMBL" id="CCO59064.1"/>
    </source>
</evidence>
<dbReference type="EMBL" id="FO203526">
    <property type="protein sequence ID" value="CCO59064.1"/>
    <property type="molecule type" value="Genomic_DNA"/>
</dbReference>
<dbReference type="Pfam" id="PF00999">
    <property type="entry name" value="Na_H_Exchanger"/>
    <property type="match status" value="1"/>
</dbReference>
<comment type="subcellular location">
    <subcellularLocation>
        <location evidence="1">Cell membrane</location>
        <topology evidence="1">Multi-pass membrane protein</topology>
    </subcellularLocation>
</comment>
<dbReference type="GO" id="GO:0015386">
    <property type="term" value="F:potassium:proton antiporter activity"/>
    <property type="evidence" value="ECO:0007669"/>
    <property type="project" value="TreeGrafter"/>
</dbReference>
<dbReference type="KEGG" id="vni:VIBNI_A3038"/>
<evidence type="ECO:0000256" key="10">
    <source>
        <dbReference type="ARBA" id="ARBA00023136"/>
    </source>
</evidence>
<comment type="similarity">
    <text evidence="2">Belongs to the monovalent cation:proton antiporter 1 (CPA1) transporter (TC 2.A.36) family.</text>
</comment>
<dbReference type="GO" id="GO:0005886">
    <property type="term" value="C:plasma membrane"/>
    <property type="evidence" value="ECO:0007669"/>
    <property type="project" value="UniProtKB-SubCell"/>
</dbReference>
<keyword evidence="9" id="KW-0406">Ion transport</keyword>
<dbReference type="GO" id="GO:0051453">
    <property type="term" value="P:regulation of intracellular pH"/>
    <property type="evidence" value="ECO:0007669"/>
    <property type="project" value="TreeGrafter"/>
</dbReference>
<keyword evidence="15" id="KW-1185">Reference proteome</keyword>
<gene>
    <name evidence="14" type="ORF">VIBNI_A3038</name>
</gene>
<dbReference type="Gene3D" id="6.10.140.1330">
    <property type="match status" value="1"/>
</dbReference>
<dbReference type="eggNOG" id="COG0025">
    <property type="taxonomic scope" value="Bacteria"/>
</dbReference>
<keyword evidence="10 12" id="KW-0472">Membrane</keyword>
<keyword evidence="4" id="KW-0050">Antiport</keyword>
<dbReference type="InterPro" id="IPR018422">
    <property type="entry name" value="Cation/H_exchanger_CPA1"/>
</dbReference>
<feature type="transmembrane region" description="Helical" evidence="12">
    <location>
        <begin position="100"/>
        <end position="122"/>
    </location>
</feature>
<organism evidence="14 15">
    <name type="scientific">Vibrio nigripulchritudo</name>
    <dbReference type="NCBI Taxonomy" id="28173"/>
    <lineage>
        <taxon>Bacteria</taxon>
        <taxon>Pseudomonadati</taxon>
        <taxon>Pseudomonadota</taxon>
        <taxon>Gammaproteobacteria</taxon>
        <taxon>Vibrionales</taxon>
        <taxon>Vibrionaceae</taxon>
        <taxon>Vibrio</taxon>
    </lineage>
</organism>
<feature type="transmembrane region" description="Helical" evidence="12">
    <location>
        <begin position="31"/>
        <end position="50"/>
    </location>
</feature>
<keyword evidence="7 12" id="KW-1133">Transmembrane helix</keyword>
<evidence type="ECO:0000256" key="12">
    <source>
        <dbReference type="SAM" id="Phobius"/>
    </source>
</evidence>
<dbReference type="OrthoDB" id="9774146at2"/>
<feature type="transmembrane region" description="Helical" evidence="12">
    <location>
        <begin position="364"/>
        <end position="382"/>
    </location>
</feature>
<evidence type="ECO:0000256" key="8">
    <source>
        <dbReference type="ARBA" id="ARBA00023053"/>
    </source>
</evidence>
<keyword evidence="5" id="KW-1003">Cell membrane</keyword>
<protein>
    <submittedName>
        <fullName evidence="14">Putative NhaP-type Na+/H+ and K+/H+ antiporter</fullName>
    </submittedName>
</protein>
<evidence type="ECO:0000256" key="1">
    <source>
        <dbReference type="ARBA" id="ARBA00004651"/>
    </source>
</evidence>
<dbReference type="InterPro" id="IPR006153">
    <property type="entry name" value="Cation/H_exchanger_TM"/>
</dbReference>
<evidence type="ECO:0000256" key="4">
    <source>
        <dbReference type="ARBA" id="ARBA00022449"/>
    </source>
</evidence>
<keyword evidence="8" id="KW-0915">Sodium</keyword>
<reference evidence="14 15" key="1">
    <citation type="journal article" date="2013" name="ISME J.">
        <title>Comparative genomics of pathogenic lineages of Vibrio nigripulchritudo identifies virulence-associated traits.</title>
        <authorList>
            <person name="Goudenege D."/>
            <person name="Labreuche Y."/>
            <person name="Krin E."/>
            <person name="Ansquer D."/>
            <person name="Mangenot S."/>
            <person name="Calteau A."/>
            <person name="Medigue C."/>
            <person name="Mazel D."/>
            <person name="Polz M.F."/>
            <person name="Le Roux F."/>
        </authorList>
    </citation>
    <scope>NUCLEOTIDE SEQUENCE [LARGE SCALE GENOMIC DNA]</scope>
    <source>
        <strain evidence="15">SnF1</strain>
    </source>
</reference>
<proteinExistence type="inferred from homology"/>
<evidence type="ECO:0000256" key="2">
    <source>
        <dbReference type="ARBA" id="ARBA00007367"/>
    </source>
</evidence>
<feature type="domain" description="Cation/H+ exchanger transmembrane" evidence="13">
    <location>
        <begin position="20"/>
        <end position="416"/>
    </location>
</feature>
<dbReference type="RefSeq" id="WP_022551635.1">
    <property type="nucleotide sequence ID" value="NC_022528.1"/>
</dbReference>
<keyword evidence="3" id="KW-0813">Transport</keyword>
<evidence type="ECO:0000256" key="11">
    <source>
        <dbReference type="ARBA" id="ARBA00023201"/>
    </source>
</evidence>
<name>U4K8S6_9VIBR</name>
<dbReference type="STRING" id="28173.VIBNI_A3038"/>
<dbReference type="GO" id="GO:0098719">
    <property type="term" value="P:sodium ion import across plasma membrane"/>
    <property type="evidence" value="ECO:0007669"/>
    <property type="project" value="TreeGrafter"/>
</dbReference>
<dbReference type="AlphaFoldDB" id="U4K8S6"/>
<evidence type="ECO:0000256" key="9">
    <source>
        <dbReference type="ARBA" id="ARBA00023065"/>
    </source>
</evidence>
<evidence type="ECO:0000313" key="15">
    <source>
        <dbReference type="Proteomes" id="UP000016895"/>
    </source>
</evidence>
<feature type="transmembrane region" description="Helical" evidence="12">
    <location>
        <begin position="6"/>
        <end position="24"/>
    </location>
</feature>
<feature type="transmembrane region" description="Helical" evidence="12">
    <location>
        <begin position="70"/>
        <end position="88"/>
    </location>
</feature>
<feature type="transmembrane region" description="Helical" evidence="12">
    <location>
        <begin position="203"/>
        <end position="226"/>
    </location>
</feature>
<dbReference type="PATRIC" id="fig|1260221.3.peg.2891"/>
<keyword evidence="6 12" id="KW-0812">Transmembrane</keyword>
<accession>U4K8S6</accession>
<evidence type="ECO:0000256" key="6">
    <source>
        <dbReference type="ARBA" id="ARBA00022692"/>
    </source>
</evidence>